<dbReference type="EMBL" id="QWKZ01000071">
    <property type="protein sequence ID" value="RIH83879.1"/>
    <property type="molecule type" value="Genomic_DNA"/>
</dbReference>
<evidence type="ECO:0008006" key="3">
    <source>
        <dbReference type="Google" id="ProtNLM"/>
    </source>
</evidence>
<comment type="caution">
    <text evidence="1">The sequence shown here is derived from an EMBL/GenBank/DDBJ whole genome shotgun (WGS) entry which is preliminary data.</text>
</comment>
<protein>
    <recommendedName>
        <fullName evidence="3">Cupin domain protein</fullName>
    </recommendedName>
</protein>
<sequence length="90" mass="9973">MKLHLVRLARAQGEVRFPGVRPFRAYLLEAAEEVGQGRLYLLLEGELVIDLPDGGYLHLRRGEAAHLAGPHRLVPIDPSILAVWETEAAP</sequence>
<evidence type="ECO:0000313" key="1">
    <source>
        <dbReference type="EMBL" id="RIH83879.1"/>
    </source>
</evidence>
<name>A0A399ELD3_9DEIN</name>
<dbReference type="OrthoDB" id="26263at2"/>
<keyword evidence="2" id="KW-1185">Reference proteome</keyword>
<accession>A0A399ELD3</accession>
<evidence type="ECO:0000313" key="2">
    <source>
        <dbReference type="Proteomes" id="UP000265800"/>
    </source>
</evidence>
<dbReference type="Proteomes" id="UP000265800">
    <property type="component" value="Unassembled WGS sequence"/>
</dbReference>
<proteinExistence type="predicted"/>
<gene>
    <name evidence="1" type="ORF">Mlute_02055</name>
</gene>
<organism evidence="1 2">
    <name type="scientific">Meiothermus luteus</name>
    <dbReference type="NCBI Taxonomy" id="2026184"/>
    <lineage>
        <taxon>Bacteria</taxon>
        <taxon>Thermotogati</taxon>
        <taxon>Deinococcota</taxon>
        <taxon>Deinococci</taxon>
        <taxon>Thermales</taxon>
        <taxon>Thermaceae</taxon>
        <taxon>Meiothermus</taxon>
    </lineage>
</organism>
<reference evidence="1 2" key="1">
    <citation type="submission" date="2018-08" db="EMBL/GenBank/DDBJ databases">
        <title>Meiothermus luteus KCTC 52599 genome sequencing project.</title>
        <authorList>
            <person name="Da Costa M.S."/>
            <person name="Albuquerque L."/>
            <person name="Raposo P."/>
            <person name="Froufe H.J.C."/>
            <person name="Barroso C.S."/>
            <person name="Egas C."/>
        </authorList>
    </citation>
    <scope>NUCLEOTIDE SEQUENCE [LARGE SCALE GENOMIC DNA]</scope>
    <source>
        <strain evidence="1 2">KCTC 52599</strain>
    </source>
</reference>
<dbReference type="AlphaFoldDB" id="A0A399ELD3"/>